<accession>A0A379MSP6</accession>
<reference evidence="2 3" key="1">
    <citation type="submission" date="2018-06" db="EMBL/GenBank/DDBJ databases">
        <authorList>
            <consortium name="Pathogen Informatics"/>
            <person name="Doyle S."/>
        </authorList>
    </citation>
    <scope>NUCLEOTIDE SEQUENCE [LARGE SCALE GENOMIC DNA]</scope>
    <source>
        <strain evidence="2 3">NCTC11190</strain>
    </source>
</reference>
<keyword evidence="3" id="KW-1185">Reference proteome</keyword>
<feature type="compositionally biased region" description="Basic and acidic residues" evidence="1">
    <location>
        <begin position="33"/>
        <end position="48"/>
    </location>
</feature>
<name>A0A379MSP6_9BACT</name>
<proteinExistence type="predicted"/>
<dbReference type="STRING" id="880526.GCA_000427365_00445"/>
<feature type="compositionally biased region" description="Gly residues" evidence="1">
    <location>
        <begin position="49"/>
        <end position="59"/>
    </location>
</feature>
<feature type="compositionally biased region" description="Gly residues" evidence="1">
    <location>
        <begin position="74"/>
        <end position="86"/>
    </location>
</feature>
<dbReference type="RefSeq" id="WP_256620798.1">
    <property type="nucleotide sequence ID" value="NZ_UGVL01000001.1"/>
</dbReference>
<evidence type="ECO:0000313" key="3">
    <source>
        <dbReference type="Proteomes" id="UP000255233"/>
    </source>
</evidence>
<protein>
    <submittedName>
        <fullName evidence="2">Phage uncharacterized protein, C-terminal domain</fullName>
    </submittedName>
</protein>
<evidence type="ECO:0000256" key="1">
    <source>
        <dbReference type="SAM" id="MobiDB-lite"/>
    </source>
</evidence>
<dbReference type="InterPro" id="IPR006517">
    <property type="entry name" value="Phage_terminase_lsu-like_C"/>
</dbReference>
<organism evidence="2 3">
    <name type="scientific">Rikenella microfusus</name>
    <dbReference type="NCBI Taxonomy" id="28139"/>
    <lineage>
        <taxon>Bacteria</taxon>
        <taxon>Pseudomonadati</taxon>
        <taxon>Bacteroidota</taxon>
        <taxon>Bacteroidia</taxon>
        <taxon>Bacteroidales</taxon>
        <taxon>Rikenellaceae</taxon>
        <taxon>Rikenella</taxon>
    </lineage>
</organism>
<evidence type="ECO:0000313" key="2">
    <source>
        <dbReference type="EMBL" id="SUE33789.1"/>
    </source>
</evidence>
<gene>
    <name evidence="2" type="ORF">NCTC11190_01001</name>
</gene>
<dbReference type="NCBIfam" id="TIGR01630">
    <property type="entry name" value="psiM2_ORF9"/>
    <property type="match status" value="1"/>
</dbReference>
<feature type="compositionally biased region" description="Basic and acidic residues" evidence="1">
    <location>
        <begin position="130"/>
        <end position="140"/>
    </location>
</feature>
<dbReference type="AlphaFoldDB" id="A0A379MSP6"/>
<feature type="compositionally biased region" description="Basic and acidic residues" evidence="1">
    <location>
        <begin position="1"/>
        <end position="18"/>
    </location>
</feature>
<dbReference type="Proteomes" id="UP000255233">
    <property type="component" value="Unassembled WGS sequence"/>
</dbReference>
<dbReference type="EMBL" id="UGVL01000001">
    <property type="protein sequence ID" value="SUE33789.1"/>
    <property type="molecule type" value="Genomic_DNA"/>
</dbReference>
<sequence>MTRKEERSGLHAVSEKRAGPVVGNDGSLHGRYRSRDGADSDCDERRIVGGDGVSSGNGNGNISACRSGVPDDGGSPGTEFGNGSGYETGHFRVAGNGRGPADGGSRIPADGGGSTLAAVGRGDSASGNDGRPKRCGDGKRGQTPVIGMNRPQEEWARRSLAAFAATVRPDVEWTPFHRAYYRLLDAFAEGRIRRMMVSVPPQHGKSFGASVLLPAYLLGRDPRIRIAVASYSFSLAGRFGQQVQRLMSEGSYRTVFPATLIKGTGPRVQQERTARRTAQEFDCVGFGGGLKAVGRTGSLTGDRVDVLVADDLYKDALEAHSPLVRERIWEWYHAVARTRLHDASRELLVGTRWHEDDLIGRLKRTERVVELSEWGQTEGVPTGTWVAVSFEALKTGPPTELDPREEGEALWPGRHSAGWLAQRRSADPTLFEALFQGNPVVREGLLYGDFGTYAALPAGLLRRANYTDTADTGEDRLCSICYAVAEDGLCYVTDVVYTSRPMEETEAAVAAMLERNGTTLAQVESNNGGRGFGRAVERRLREAGVRSCTLRLFHQRSNKEARILTHAATVVRQVRMPEDWRVRWPEFAADVCGFRRVFRANAHDDGPDALTGIVETELAPRGGRILAGGFSKR</sequence>
<feature type="region of interest" description="Disordered" evidence="1">
    <location>
        <begin position="1"/>
        <end position="146"/>
    </location>
</feature>